<keyword evidence="2" id="KW-1185">Reference proteome</keyword>
<organism evidence="1 2">
    <name type="scientific">Symbiodinium microadriaticum</name>
    <name type="common">Dinoflagellate</name>
    <name type="synonym">Zooxanthella microadriatica</name>
    <dbReference type="NCBI Taxonomy" id="2951"/>
    <lineage>
        <taxon>Eukaryota</taxon>
        <taxon>Sar</taxon>
        <taxon>Alveolata</taxon>
        <taxon>Dinophyceae</taxon>
        <taxon>Suessiales</taxon>
        <taxon>Symbiodiniaceae</taxon>
        <taxon>Symbiodinium</taxon>
    </lineage>
</organism>
<dbReference type="Proteomes" id="UP000186817">
    <property type="component" value="Unassembled WGS sequence"/>
</dbReference>
<evidence type="ECO:0000313" key="2">
    <source>
        <dbReference type="Proteomes" id="UP000186817"/>
    </source>
</evidence>
<comment type="caution">
    <text evidence="1">The sequence shown here is derived from an EMBL/GenBank/DDBJ whole genome shotgun (WGS) entry which is preliminary data.</text>
</comment>
<accession>A0A1Q9E3G1</accession>
<reference evidence="1 2" key="1">
    <citation type="submission" date="2016-02" db="EMBL/GenBank/DDBJ databases">
        <title>Genome analysis of coral dinoflagellate symbionts highlights evolutionary adaptations to a symbiotic lifestyle.</title>
        <authorList>
            <person name="Aranda M."/>
            <person name="Li Y."/>
            <person name="Liew Y.J."/>
            <person name="Baumgarten S."/>
            <person name="Simakov O."/>
            <person name="Wilson M."/>
            <person name="Piel J."/>
            <person name="Ashoor H."/>
            <person name="Bougouffa S."/>
            <person name="Bajic V.B."/>
            <person name="Ryu T."/>
            <person name="Ravasi T."/>
            <person name="Bayer T."/>
            <person name="Micklem G."/>
            <person name="Kim H."/>
            <person name="Bhak J."/>
            <person name="Lajeunesse T.C."/>
            <person name="Voolstra C.R."/>
        </authorList>
    </citation>
    <scope>NUCLEOTIDE SEQUENCE [LARGE SCALE GENOMIC DNA]</scope>
    <source>
        <strain evidence="1 2">CCMP2467</strain>
    </source>
</reference>
<proteinExistence type="predicted"/>
<dbReference type="AlphaFoldDB" id="A0A1Q9E3G1"/>
<evidence type="ECO:0000313" key="1">
    <source>
        <dbReference type="EMBL" id="OLQ01943.1"/>
    </source>
</evidence>
<gene>
    <name evidence="1" type="ORF">AK812_SmicGene15263</name>
</gene>
<name>A0A1Q9E3G1_SYMMI</name>
<dbReference type="EMBL" id="LSRX01000277">
    <property type="protein sequence ID" value="OLQ01943.1"/>
    <property type="molecule type" value="Genomic_DNA"/>
</dbReference>
<sequence>MAATAAVAVAPVLSLPPSLKSGNSELQLLPSGWLYQLPPLTLQSTPPEVYGIKKPGGERFRDALEFPSASVESSQVAVPGLGSLPGLLVSGSSATGFQWQLSMALKDSALLLHLELSQAPGSEEPAVVEHVCLAPMEVTTMEEVEPDEVACRACAGPARTAKHSSLLVNGWQSFSFSGTLHGAVKQPRTTMPFFSSPFHAGATFPQGCPAASDRYLLISDMFGLLTLHSHGGCASNGVAAGYLGQENGFGGLAVRSSLPCEALLFSELGASLQGRLATDWGCICGLESTADGCSTPQDKVVQHYLNLVALHNALGPCKPPPAGSRALVISCEGPEF</sequence>
<dbReference type="OrthoDB" id="437156at2759"/>
<protein>
    <submittedName>
        <fullName evidence="1">Uncharacterized protein</fullName>
    </submittedName>
</protein>